<reference evidence="1 2" key="1">
    <citation type="submission" date="2024-02" db="EMBL/GenBank/DDBJ databases">
        <authorList>
            <person name="Chen Y."/>
            <person name="Shah S."/>
            <person name="Dougan E. K."/>
            <person name="Thang M."/>
            <person name="Chan C."/>
        </authorList>
    </citation>
    <scope>NUCLEOTIDE SEQUENCE [LARGE SCALE GENOMIC DNA]</scope>
</reference>
<dbReference type="InterPro" id="IPR036855">
    <property type="entry name" value="Znf_CCCH_sf"/>
</dbReference>
<protein>
    <submittedName>
        <fullName evidence="1">Uncharacterized protein</fullName>
    </submittedName>
</protein>
<dbReference type="InterPro" id="IPR000571">
    <property type="entry name" value="Znf_CCCH"/>
</dbReference>
<organism evidence="1 2">
    <name type="scientific">Durusdinium trenchii</name>
    <dbReference type="NCBI Taxonomy" id="1381693"/>
    <lineage>
        <taxon>Eukaryota</taxon>
        <taxon>Sar</taxon>
        <taxon>Alveolata</taxon>
        <taxon>Dinophyceae</taxon>
        <taxon>Suessiales</taxon>
        <taxon>Symbiodiniaceae</taxon>
        <taxon>Durusdinium</taxon>
    </lineage>
</organism>
<keyword evidence="2" id="KW-1185">Reference proteome</keyword>
<dbReference type="SUPFAM" id="SSF90229">
    <property type="entry name" value="CCCH zinc finger"/>
    <property type="match status" value="1"/>
</dbReference>
<evidence type="ECO:0000313" key="2">
    <source>
        <dbReference type="Proteomes" id="UP001642484"/>
    </source>
</evidence>
<evidence type="ECO:0000313" key="1">
    <source>
        <dbReference type="EMBL" id="CAK9001442.1"/>
    </source>
</evidence>
<dbReference type="InterPro" id="IPR000719">
    <property type="entry name" value="Prot_kinase_dom"/>
</dbReference>
<dbReference type="Gene3D" id="4.10.1000.10">
    <property type="entry name" value="Zinc finger, CCCH-type"/>
    <property type="match status" value="1"/>
</dbReference>
<comment type="caution">
    <text evidence="1">The sequence shown here is derived from an EMBL/GenBank/DDBJ whole genome shotgun (WGS) entry which is preliminary data.</text>
</comment>
<dbReference type="Proteomes" id="UP001642484">
    <property type="component" value="Unassembled WGS sequence"/>
</dbReference>
<gene>
    <name evidence="1" type="ORF">CCMP2556_LOCUS6471</name>
</gene>
<dbReference type="PROSITE" id="PS50011">
    <property type="entry name" value="PROTEIN_KINASE_DOM"/>
    <property type="match status" value="1"/>
</dbReference>
<name>A0ABP0IFR8_9DINO</name>
<dbReference type="PANTHER" id="PTHR14493:SF50">
    <property type="entry name" value="RING FINGER PROTEIN UNKEMPT"/>
    <property type="match status" value="1"/>
</dbReference>
<dbReference type="PROSITE" id="PS50103">
    <property type="entry name" value="ZF_C3H1"/>
    <property type="match status" value="1"/>
</dbReference>
<dbReference type="PANTHER" id="PTHR14493">
    <property type="entry name" value="UNKEMPT FAMILY MEMBER"/>
    <property type="match status" value="1"/>
</dbReference>
<accession>A0ABP0IFR8</accession>
<dbReference type="Gene3D" id="1.10.510.10">
    <property type="entry name" value="Transferase(Phosphotransferase) domain 1"/>
    <property type="match status" value="1"/>
</dbReference>
<dbReference type="SUPFAM" id="SSF56112">
    <property type="entry name" value="Protein kinase-like (PK-like)"/>
    <property type="match status" value="1"/>
</dbReference>
<proteinExistence type="predicted"/>
<dbReference type="InterPro" id="IPR011009">
    <property type="entry name" value="Kinase-like_dom_sf"/>
</dbReference>
<dbReference type="EMBL" id="CAXAMN010002814">
    <property type="protein sequence ID" value="CAK9001442.1"/>
    <property type="molecule type" value="Genomic_DNA"/>
</dbReference>
<sequence>MACSSILSEKALARFRTKPCERLLAQGRCDFQDKCQYSHQNWVRRNPWKVAYTPERCTQDGCTDRRCRYAHSEEEVMYHPQNYKVRICEPHNCCGFYCPFAHGPNELRQASDVEVNSQVDRPDTVEEEDTSFLRFDDRLRIHRADWESCAGKPGLLRGELKDKHDVSWSCLVQMVPYCRAQRMEAEEVVQEVRHWIRSSKEGPMTLRRSVATICVLWPPKAASCQPLSLCAPCSSTRTLLEQLAWQLGEIHWMGIAHCCLSPRSVFLQSEKSGRFVLGDFVEKVRLLSFLNGHCKVEEDKDFESWALWQPPEVLKKIKERAPRGQQEGDETKLDFFLVDVWQLGAVVFYALTGYHPFNTCEHIMKNNLVNISKANHCPQLRKLLKQMLAPASRRLSLSALQAALQKLPVEVAQADLDSEAQVGARLRCVWPDGVQLRRNFGQDKLPLWLPAGDECLILERRQDWIRMAQGWLPLWGDRASAEFQPLFEVEEVAKKEMETKVTNQKEPSESEGQTFAPGGGLLSIESPLDMTTMNAFWHGFNDALLVRSQEMLWGHSKEHSDSSQEAASAASTASGASNMQPAKIALNIQLLDSKSSSSSEENDFVWM</sequence>
<dbReference type="InterPro" id="IPR045234">
    <property type="entry name" value="Unkempt-like"/>
</dbReference>